<dbReference type="Proteomes" id="UP000004849">
    <property type="component" value="Unassembled WGS sequence"/>
</dbReference>
<dbReference type="AlphaFoldDB" id="B6W085"/>
<gene>
    <name evidence="1" type="ORF">BACDOR_02964</name>
</gene>
<organism evidence="1 2">
    <name type="scientific">Phocaeicola dorei DSM 17855</name>
    <dbReference type="NCBI Taxonomy" id="483217"/>
    <lineage>
        <taxon>Bacteria</taxon>
        <taxon>Pseudomonadati</taxon>
        <taxon>Bacteroidota</taxon>
        <taxon>Bacteroidia</taxon>
        <taxon>Bacteroidales</taxon>
        <taxon>Bacteroidaceae</taxon>
        <taxon>Phocaeicola</taxon>
    </lineage>
</organism>
<sequence>MRTIACEGYCPFLLLHFLVFVDNKMYICHTHLDGIISILFLKSLQHQFIVI</sequence>
<evidence type="ECO:0000313" key="1">
    <source>
        <dbReference type="EMBL" id="EEB24535.1"/>
    </source>
</evidence>
<protein>
    <submittedName>
        <fullName evidence="1">Uncharacterized protein</fullName>
    </submittedName>
</protein>
<name>B6W085_9BACT</name>
<accession>B6W085</accession>
<dbReference type="HOGENOM" id="CLU_3095454_0_0_10"/>
<proteinExistence type="predicted"/>
<reference evidence="1 2" key="1">
    <citation type="submission" date="2008-10" db="EMBL/GenBank/DDBJ databases">
        <title>Draft genome sequence of Bacteroides dorei (DSM 17855).</title>
        <authorList>
            <person name="Sudarsanam P."/>
            <person name="Ley R."/>
            <person name="Guruge J."/>
            <person name="Turnbaugh P.J."/>
            <person name="Mahowald M."/>
            <person name="Liep D."/>
            <person name="Gordon J."/>
        </authorList>
    </citation>
    <scope>NUCLEOTIDE SEQUENCE [LARGE SCALE GENOMIC DNA]</scope>
    <source>
        <strain evidence="1 2">DSM 17855</strain>
    </source>
</reference>
<evidence type="ECO:0000313" key="2">
    <source>
        <dbReference type="Proteomes" id="UP000004849"/>
    </source>
</evidence>
<reference evidence="1 2" key="2">
    <citation type="submission" date="2008-10" db="EMBL/GenBank/DDBJ databases">
        <authorList>
            <person name="Fulton L."/>
            <person name="Clifton S."/>
            <person name="Fulton B."/>
            <person name="Xu J."/>
            <person name="Minx P."/>
            <person name="Pepin K.H."/>
            <person name="Johnson M."/>
            <person name="Thiruvilangam P."/>
            <person name="Bhonagiri V."/>
            <person name="Nash W.E."/>
            <person name="Mardis E.R."/>
            <person name="Wilson R.K."/>
        </authorList>
    </citation>
    <scope>NUCLEOTIDE SEQUENCE [LARGE SCALE GENOMIC DNA]</scope>
    <source>
        <strain evidence="1 2">DSM 17855</strain>
    </source>
</reference>
<dbReference type="EMBL" id="ABWZ01000059">
    <property type="protein sequence ID" value="EEB24535.1"/>
    <property type="molecule type" value="Genomic_DNA"/>
</dbReference>